<dbReference type="GO" id="GO:1990904">
    <property type="term" value="C:ribonucleoprotein complex"/>
    <property type="evidence" value="ECO:0007669"/>
    <property type="project" value="TreeGrafter"/>
</dbReference>
<evidence type="ECO:0000313" key="6">
    <source>
        <dbReference type="Proteomes" id="UP000710432"/>
    </source>
</evidence>
<dbReference type="PANTHER" id="PTHR23003:SF15">
    <property type="entry name" value="MYELIN EXPRESSION FACTOR 2"/>
    <property type="match status" value="1"/>
</dbReference>
<reference evidence="5" key="1">
    <citation type="submission" date="2020-03" db="EMBL/GenBank/DDBJ databases">
        <title>Studies in the Genomics of Life Span.</title>
        <authorList>
            <person name="Glass D."/>
        </authorList>
    </citation>
    <scope>NUCLEOTIDE SEQUENCE</scope>
    <source>
        <strain evidence="5">LTLLF</strain>
        <tissue evidence="5">Muscle</tissue>
    </source>
</reference>
<dbReference type="GO" id="GO:0005634">
    <property type="term" value="C:nucleus"/>
    <property type="evidence" value="ECO:0007669"/>
    <property type="project" value="TreeGrafter"/>
</dbReference>
<dbReference type="SMART" id="SM00360">
    <property type="entry name" value="RRM"/>
    <property type="match status" value="1"/>
</dbReference>
<dbReference type="InterPro" id="IPR035979">
    <property type="entry name" value="RBD_domain_sf"/>
</dbReference>
<feature type="domain" description="RRM" evidence="4">
    <location>
        <begin position="73"/>
        <end position="150"/>
    </location>
</feature>
<dbReference type="InterPro" id="IPR050374">
    <property type="entry name" value="RRT5_SRSF_SR"/>
</dbReference>
<comment type="caution">
    <text evidence="5">The sequence shown here is derived from an EMBL/GenBank/DDBJ whole genome shotgun (WGS) entry which is preliminary data.</text>
</comment>
<dbReference type="CDD" id="cd12660">
    <property type="entry name" value="RRM2_MYEF2"/>
    <property type="match status" value="1"/>
</dbReference>
<evidence type="ECO:0000256" key="1">
    <source>
        <dbReference type="ARBA" id="ARBA00022884"/>
    </source>
</evidence>
<dbReference type="Proteomes" id="UP000710432">
    <property type="component" value="Unassembled WGS sequence"/>
</dbReference>
<evidence type="ECO:0000259" key="4">
    <source>
        <dbReference type="PROSITE" id="PS50102"/>
    </source>
</evidence>
<evidence type="ECO:0000256" key="2">
    <source>
        <dbReference type="PROSITE-ProRule" id="PRU00176"/>
    </source>
</evidence>
<gene>
    <name evidence="5" type="ORF">LTLLF_162330</name>
</gene>
<dbReference type="Pfam" id="PF00076">
    <property type="entry name" value="RRM_1"/>
    <property type="match status" value="1"/>
</dbReference>
<keyword evidence="1 2" id="KW-0694">RNA-binding</keyword>
<dbReference type="InterPro" id="IPR012677">
    <property type="entry name" value="Nucleotide-bd_a/b_plait_sf"/>
</dbReference>
<accession>A0A8J6GBZ5</accession>
<organism evidence="5 6">
    <name type="scientific">Microtus ochrogaster</name>
    <name type="common">Prairie vole</name>
    <dbReference type="NCBI Taxonomy" id="79684"/>
    <lineage>
        <taxon>Eukaryota</taxon>
        <taxon>Metazoa</taxon>
        <taxon>Chordata</taxon>
        <taxon>Craniata</taxon>
        <taxon>Vertebrata</taxon>
        <taxon>Euteleostomi</taxon>
        <taxon>Mammalia</taxon>
        <taxon>Eutheria</taxon>
        <taxon>Euarchontoglires</taxon>
        <taxon>Glires</taxon>
        <taxon>Rodentia</taxon>
        <taxon>Myomorpha</taxon>
        <taxon>Muroidea</taxon>
        <taxon>Cricetidae</taxon>
        <taxon>Arvicolinae</taxon>
        <taxon>Microtus</taxon>
    </lineage>
</organism>
<dbReference type="FunFam" id="3.30.70.330:FF:000033">
    <property type="entry name" value="heterogeneous nuclear ribonucleoprotein M isoform X1"/>
    <property type="match status" value="1"/>
</dbReference>
<evidence type="ECO:0000256" key="3">
    <source>
        <dbReference type="SAM" id="MobiDB-lite"/>
    </source>
</evidence>
<dbReference type="GO" id="GO:0005737">
    <property type="term" value="C:cytoplasm"/>
    <property type="evidence" value="ECO:0007669"/>
    <property type="project" value="TreeGrafter"/>
</dbReference>
<name>A0A8J6GBZ5_MICOH</name>
<sequence length="292" mass="31180">MNKFDLSGRPLNIKEDPDGENARRALQRTGTSFQGSHTSDVGSGFVNLPPSILNNPNIPPEVISNLQAGRLGSTIFVANLDFKVGWKKLKEVFSIAGTVKRADIKENKDGKSRGMGTVTFEQAIKAVQAISMFNGQFLFDRPMHVKMDDKSVPHEDYCSHDSKTSQLPCGLGGFGGMNRIGEGVGFGGLEAMNSMAGFGGVGRMGELYRDAMTSSMEQDFGCGDIGINRGFGDSFGRLGGSMGGMSSVTGGMGMGLDRMSSSFDRMGPGIGAILERSIDVDGGFYRVPWEAE</sequence>
<dbReference type="PANTHER" id="PTHR23003">
    <property type="entry name" value="RNA RECOGNITION MOTIF RRM DOMAIN CONTAINING PROTEIN"/>
    <property type="match status" value="1"/>
</dbReference>
<dbReference type="GO" id="GO:0003729">
    <property type="term" value="F:mRNA binding"/>
    <property type="evidence" value="ECO:0007669"/>
    <property type="project" value="TreeGrafter"/>
</dbReference>
<dbReference type="AlphaFoldDB" id="A0A8J6GBZ5"/>
<dbReference type="InterPro" id="IPR000504">
    <property type="entry name" value="RRM_dom"/>
</dbReference>
<dbReference type="EMBL" id="JAATJU010023200">
    <property type="protein sequence ID" value="KAH0508485.1"/>
    <property type="molecule type" value="Genomic_DNA"/>
</dbReference>
<protein>
    <submittedName>
        <fullName evidence="5">Myelin expression factor 2</fullName>
    </submittedName>
</protein>
<proteinExistence type="predicted"/>
<feature type="region of interest" description="Disordered" evidence="3">
    <location>
        <begin position="1"/>
        <end position="20"/>
    </location>
</feature>
<dbReference type="Gene3D" id="3.30.70.330">
    <property type="match status" value="1"/>
</dbReference>
<dbReference type="SUPFAM" id="SSF54928">
    <property type="entry name" value="RNA-binding domain, RBD"/>
    <property type="match status" value="1"/>
</dbReference>
<evidence type="ECO:0000313" key="5">
    <source>
        <dbReference type="EMBL" id="KAH0508485.1"/>
    </source>
</evidence>
<dbReference type="PROSITE" id="PS50102">
    <property type="entry name" value="RRM"/>
    <property type="match status" value="1"/>
</dbReference>